<organism evidence="2 3">
    <name type="scientific">Arthrobacter hankyongi</name>
    <dbReference type="NCBI Taxonomy" id="2904801"/>
    <lineage>
        <taxon>Bacteria</taxon>
        <taxon>Bacillati</taxon>
        <taxon>Actinomycetota</taxon>
        <taxon>Actinomycetes</taxon>
        <taxon>Micrococcales</taxon>
        <taxon>Micrococcaceae</taxon>
        <taxon>Arthrobacter</taxon>
    </lineage>
</organism>
<dbReference type="InterPro" id="IPR036928">
    <property type="entry name" value="AS_sf"/>
</dbReference>
<reference evidence="2" key="1">
    <citation type="submission" date="2022-01" db="EMBL/GenBank/DDBJ databases">
        <authorList>
            <person name="Jo J.-H."/>
            <person name="Im W.-T."/>
        </authorList>
    </citation>
    <scope>NUCLEOTIDE SEQUENCE</scope>
    <source>
        <strain evidence="2">I2-34</strain>
    </source>
</reference>
<evidence type="ECO:0000259" key="1">
    <source>
        <dbReference type="Pfam" id="PF01425"/>
    </source>
</evidence>
<protein>
    <submittedName>
        <fullName evidence="2">Amidase</fullName>
    </submittedName>
</protein>
<name>A0ABS9L783_9MICC</name>
<dbReference type="InterPro" id="IPR000120">
    <property type="entry name" value="Amidase"/>
</dbReference>
<evidence type="ECO:0000313" key="3">
    <source>
        <dbReference type="Proteomes" id="UP001165368"/>
    </source>
</evidence>
<dbReference type="InterPro" id="IPR023631">
    <property type="entry name" value="Amidase_dom"/>
</dbReference>
<gene>
    <name evidence="2" type="ORF">LVY72_11540</name>
</gene>
<sequence>MTEPWELGIAEAAALIRTRRLSAVELLDSVLERLRSTEEYAHAWAHVDAEGATAAARAADAQTSNGRIPGPLHGIPLGIKDVIDVRGLPTEGGSAALKGNVATADAGVVRRLRRNGAVILGKTVTYEFAFGQGSPPTRNPWAPGRYAGGSSIGSGVAVAVGSAPGALGTDTGGSVRNPAAVNGLVGLKPTRSLVDGSGVLNISHTLDHIGPITRSVVDCAVLLDGMLDDAAAVRMGGPLAGQIQGPVEPIRVAVDRAMWSQWGVAPEVRSVLEGALAVLGGLGAEVIDVSIPELAMALPASLAISLSEAVSHHQQRLRRDPQAYLQGTRIMIETGALISAEDIRLARDVRGYLRESLSGVMDSRGIDILVSPTLPAIAPLASAMSQELTGDASQDSLAGALKMLSCANLTGMPAASVPCGFTSGQPVGMHLMGREFDDARVLAVAHAYEDATSWRGQVPVKELPSPASAR</sequence>
<evidence type="ECO:0000313" key="2">
    <source>
        <dbReference type="EMBL" id="MCG2622545.1"/>
    </source>
</evidence>
<dbReference type="SUPFAM" id="SSF75304">
    <property type="entry name" value="Amidase signature (AS) enzymes"/>
    <property type="match status" value="1"/>
</dbReference>
<dbReference type="PANTHER" id="PTHR11895:SF176">
    <property type="entry name" value="AMIDASE AMID-RELATED"/>
    <property type="match status" value="1"/>
</dbReference>
<accession>A0ABS9L783</accession>
<dbReference type="EMBL" id="JAKLTQ010000007">
    <property type="protein sequence ID" value="MCG2622545.1"/>
    <property type="molecule type" value="Genomic_DNA"/>
</dbReference>
<feature type="domain" description="Amidase" evidence="1">
    <location>
        <begin position="25"/>
        <end position="442"/>
    </location>
</feature>
<keyword evidence="3" id="KW-1185">Reference proteome</keyword>
<dbReference type="Pfam" id="PF01425">
    <property type="entry name" value="Amidase"/>
    <property type="match status" value="1"/>
</dbReference>
<dbReference type="PANTHER" id="PTHR11895">
    <property type="entry name" value="TRANSAMIDASE"/>
    <property type="match status" value="1"/>
</dbReference>
<dbReference type="RefSeq" id="WP_237820954.1">
    <property type="nucleotide sequence ID" value="NZ_JAKLTQ010000007.1"/>
</dbReference>
<proteinExistence type="predicted"/>
<dbReference type="Gene3D" id="3.90.1300.10">
    <property type="entry name" value="Amidase signature (AS) domain"/>
    <property type="match status" value="1"/>
</dbReference>
<comment type="caution">
    <text evidence="2">The sequence shown here is derived from an EMBL/GenBank/DDBJ whole genome shotgun (WGS) entry which is preliminary data.</text>
</comment>
<dbReference type="Proteomes" id="UP001165368">
    <property type="component" value="Unassembled WGS sequence"/>
</dbReference>